<keyword evidence="4" id="KW-0227">DNA damage</keyword>
<dbReference type="EMBL" id="FNGO01000009">
    <property type="protein sequence ID" value="SDL79305.1"/>
    <property type="molecule type" value="Genomic_DNA"/>
</dbReference>
<dbReference type="InterPro" id="IPR001126">
    <property type="entry name" value="UmuC"/>
</dbReference>
<dbReference type="InterPro" id="IPR036775">
    <property type="entry name" value="DNA_pol_Y-fam_lit_finger_sf"/>
</dbReference>
<feature type="domain" description="UmuC" evidence="6">
    <location>
        <begin position="21"/>
        <end position="207"/>
    </location>
</feature>
<gene>
    <name evidence="7" type="ORF">SAMN04488692_10950</name>
</gene>
<keyword evidence="5" id="KW-0808">Transferase</keyword>
<evidence type="ECO:0000256" key="4">
    <source>
        <dbReference type="ARBA" id="ARBA00022763"/>
    </source>
</evidence>
<dbReference type="Pfam" id="PF11798">
    <property type="entry name" value="IMS_HHH"/>
    <property type="match status" value="1"/>
</dbReference>
<dbReference type="PANTHER" id="PTHR11076:SF35">
    <property type="entry name" value="DNA REPAIR PROTEIN HOMOLOG YOBH"/>
    <property type="match status" value="1"/>
</dbReference>
<dbReference type="GO" id="GO:0003684">
    <property type="term" value="F:damaged DNA binding"/>
    <property type="evidence" value="ECO:0007669"/>
    <property type="project" value="InterPro"/>
</dbReference>
<dbReference type="PROSITE" id="PS50173">
    <property type="entry name" value="UMUC"/>
    <property type="match status" value="1"/>
</dbReference>
<dbReference type="Gene3D" id="3.30.70.270">
    <property type="match status" value="1"/>
</dbReference>
<dbReference type="Pfam" id="PF00817">
    <property type="entry name" value="IMS"/>
    <property type="match status" value="1"/>
</dbReference>
<evidence type="ECO:0000256" key="2">
    <source>
        <dbReference type="ARBA" id="ARBA00022457"/>
    </source>
</evidence>
<dbReference type="RefSeq" id="WP_089759809.1">
    <property type="nucleotide sequence ID" value="NZ_FNGO01000009.1"/>
</dbReference>
<dbReference type="InterPro" id="IPR043502">
    <property type="entry name" value="DNA/RNA_pol_sf"/>
</dbReference>
<dbReference type="InterPro" id="IPR017961">
    <property type="entry name" value="DNA_pol_Y-fam_little_finger"/>
</dbReference>
<evidence type="ECO:0000259" key="6">
    <source>
        <dbReference type="PROSITE" id="PS50173"/>
    </source>
</evidence>
<dbReference type="InterPro" id="IPR050116">
    <property type="entry name" value="DNA_polymerase-Y"/>
</dbReference>
<keyword evidence="5" id="KW-0239">DNA-directed DNA polymerase</keyword>
<dbReference type="AlphaFoldDB" id="A0A1G9N0A7"/>
<dbReference type="InterPro" id="IPR043128">
    <property type="entry name" value="Rev_trsase/Diguanyl_cyclase"/>
</dbReference>
<dbReference type="PANTHER" id="PTHR11076">
    <property type="entry name" value="DNA REPAIR POLYMERASE UMUC / TRANSFERASE FAMILY MEMBER"/>
    <property type="match status" value="1"/>
</dbReference>
<name>A0A1G9N0A7_9FIRM</name>
<dbReference type="GO" id="GO:0009432">
    <property type="term" value="P:SOS response"/>
    <property type="evidence" value="ECO:0007669"/>
    <property type="project" value="TreeGrafter"/>
</dbReference>
<evidence type="ECO:0000313" key="7">
    <source>
        <dbReference type="EMBL" id="SDL79305.1"/>
    </source>
</evidence>
<sequence>MTETAELNPPISYDSMPRRKIVCLDMKSFYASVEAVKRGLDPFRKMLAVIGDADRPGSVILAASPALKSRYGIGTGDRVFDLPSDEKIITVEPRMSLYIERSLEITELLTEFAPIDDIFVYSIDESWIDLTDVPDQGKGFRRRARELQHEIYRRFNLVASLGLGPNMFIAKAAMDIEGKKTGLARWTYEDIPEKLWPAELSECWGIGSRLEKKFNQYGIKKVGDIARLDEDFFERRLGVMGRQIYQHAWGIDFSRPEGFYDSSRSSFGRGITLFEDYKNRQRLLTVIYNLCEEICFRARRDGLAGRTVSLGLAFSHSHPESGLQAQKTMSSPCQLEGEVTEACSELLEENYRGEPVRRVNVALSNLSSAEDIRLDFFSDRSRRRQLAQIRDQIRRQHGAGALSFGRSLCEKNLHERIKYNIGGHKA</sequence>
<evidence type="ECO:0000256" key="3">
    <source>
        <dbReference type="ARBA" id="ARBA00022695"/>
    </source>
</evidence>
<dbReference type="GO" id="GO:0006281">
    <property type="term" value="P:DNA repair"/>
    <property type="evidence" value="ECO:0007669"/>
    <property type="project" value="InterPro"/>
</dbReference>
<keyword evidence="2" id="KW-0515">Mutator protein</keyword>
<reference evidence="7 8" key="1">
    <citation type="submission" date="2016-10" db="EMBL/GenBank/DDBJ databases">
        <authorList>
            <person name="de Groot N.N."/>
        </authorList>
    </citation>
    <scope>NUCLEOTIDE SEQUENCE [LARGE SCALE GENOMIC DNA]</scope>
    <source>
        <strain evidence="7 8">SLAS-1</strain>
    </source>
</reference>
<evidence type="ECO:0000256" key="5">
    <source>
        <dbReference type="ARBA" id="ARBA00022932"/>
    </source>
</evidence>
<proteinExistence type="inferred from homology"/>
<dbReference type="STRING" id="321763.SAMN04488692_10950"/>
<dbReference type="Pfam" id="PF11799">
    <property type="entry name" value="IMS_C"/>
    <property type="match status" value="1"/>
</dbReference>
<dbReference type="OrthoDB" id="9808813at2"/>
<protein>
    <submittedName>
        <fullName evidence="7">DNA polymerase V</fullName>
    </submittedName>
</protein>
<dbReference type="InterPro" id="IPR024728">
    <property type="entry name" value="PolY_HhH_motif"/>
</dbReference>
<dbReference type="Gene3D" id="1.10.150.20">
    <property type="entry name" value="5' to 3' exonuclease, C-terminal subdomain"/>
    <property type="match status" value="1"/>
</dbReference>
<dbReference type="GO" id="GO:0005829">
    <property type="term" value="C:cytosol"/>
    <property type="evidence" value="ECO:0007669"/>
    <property type="project" value="TreeGrafter"/>
</dbReference>
<dbReference type="GO" id="GO:0003887">
    <property type="term" value="F:DNA-directed DNA polymerase activity"/>
    <property type="evidence" value="ECO:0007669"/>
    <property type="project" value="UniProtKB-KW"/>
</dbReference>
<dbReference type="SUPFAM" id="SSF100879">
    <property type="entry name" value="Lesion bypass DNA polymerase (Y-family), little finger domain"/>
    <property type="match status" value="1"/>
</dbReference>
<dbReference type="GO" id="GO:0042276">
    <property type="term" value="P:error-prone translesion synthesis"/>
    <property type="evidence" value="ECO:0007669"/>
    <property type="project" value="TreeGrafter"/>
</dbReference>
<keyword evidence="3" id="KW-0548">Nucleotidyltransferase</keyword>
<dbReference type="Gene3D" id="3.40.1170.60">
    <property type="match status" value="1"/>
</dbReference>
<keyword evidence="8" id="KW-1185">Reference proteome</keyword>
<dbReference type="Proteomes" id="UP000199476">
    <property type="component" value="Unassembled WGS sequence"/>
</dbReference>
<dbReference type="SUPFAM" id="SSF56672">
    <property type="entry name" value="DNA/RNA polymerases"/>
    <property type="match status" value="1"/>
</dbReference>
<organism evidence="7 8">
    <name type="scientific">Halarsenatibacter silvermanii</name>
    <dbReference type="NCBI Taxonomy" id="321763"/>
    <lineage>
        <taxon>Bacteria</taxon>
        <taxon>Bacillati</taxon>
        <taxon>Bacillota</taxon>
        <taxon>Clostridia</taxon>
        <taxon>Halanaerobiales</taxon>
        <taxon>Halarsenatibacteraceae</taxon>
        <taxon>Halarsenatibacter</taxon>
    </lineage>
</organism>
<dbReference type="Gene3D" id="3.30.1490.100">
    <property type="entry name" value="DNA polymerase, Y-family, little finger domain"/>
    <property type="match status" value="1"/>
</dbReference>
<evidence type="ECO:0000313" key="8">
    <source>
        <dbReference type="Proteomes" id="UP000199476"/>
    </source>
</evidence>
<evidence type="ECO:0000256" key="1">
    <source>
        <dbReference type="ARBA" id="ARBA00010945"/>
    </source>
</evidence>
<comment type="similarity">
    <text evidence="1">Belongs to the DNA polymerase type-Y family.</text>
</comment>
<accession>A0A1G9N0A7</accession>